<proteinExistence type="predicted"/>
<organism evidence="1 2">
    <name type="scientific">Xylaria bambusicola</name>
    <dbReference type="NCBI Taxonomy" id="326684"/>
    <lineage>
        <taxon>Eukaryota</taxon>
        <taxon>Fungi</taxon>
        <taxon>Dikarya</taxon>
        <taxon>Ascomycota</taxon>
        <taxon>Pezizomycotina</taxon>
        <taxon>Sordariomycetes</taxon>
        <taxon>Xylariomycetidae</taxon>
        <taxon>Xylariales</taxon>
        <taxon>Xylariaceae</taxon>
        <taxon>Xylaria</taxon>
    </lineage>
</organism>
<accession>A0AAN7UG34</accession>
<protein>
    <submittedName>
        <fullName evidence="1">Uncharacterized protein</fullName>
    </submittedName>
</protein>
<dbReference type="AlphaFoldDB" id="A0AAN7UG34"/>
<reference evidence="1 2" key="1">
    <citation type="submission" date="2023-10" db="EMBL/GenBank/DDBJ databases">
        <title>Draft genome sequence of Xylaria bambusicola isolate GMP-LS, the root and basal stem rot pathogen of sugarcane in Indonesia.</title>
        <authorList>
            <person name="Selvaraj P."/>
            <person name="Muralishankar V."/>
            <person name="Muruganantham S."/>
            <person name="Sp S."/>
            <person name="Haryani S."/>
            <person name="Lau K.J.X."/>
            <person name="Naqvi N.I."/>
        </authorList>
    </citation>
    <scope>NUCLEOTIDE SEQUENCE [LARGE SCALE GENOMIC DNA]</scope>
    <source>
        <strain evidence="1">GMP-LS</strain>
    </source>
</reference>
<sequence>MCYPVTHVFKVCLGPVSVDSSCKGDCFVQRCQTNFIADEYCILHALDALGVPEYQEAEIMPMENFYTVQEPIIEIAPAEMDHVDSVVVNTAYAQDVAEFEVICNDVAEDQTVVTDWSTVTVGDYPTREDFPGRWVRDLLWSPSEADIELLTQPLEIEAGVNWPAQEQHFLTAEEFVLRPC</sequence>
<evidence type="ECO:0000313" key="1">
    <source>
        <dbReference type="EMBL" id="KAK5627357.1"/>
    </source>
</evidence>
<dbReference type="EMBL" id="JAWHQM010000005">
    <property type="protein sequence ID" value="KAK5627357.1"/>
    <property type="molecule type" value="Genomic_DNA"/>
</dbReference>
<evidence type="ECO:0000313" key="2">
    <source>
        <dbReference type="Proteomes" id="UP001305414"/>
    </source>
</evidence>
<keyword evidence="2" id="KW-1185">Reference proteome</keyword>
<name>A0AAN7UG34_9PEZI</name>
<dbReference type="Proteomes" id="UP001305414">
    <property type="component" value="Unassembled WGS sequence"/>
</dbReference>
<gene>
    <name evidence="1" type="ORF">RRF57_003072</name>
</gene>
<comment type="caution">
    <text evidence="1">The sequence shown here is derived from an EMBL/GenBank/DDBJ whole genome shotgun (WGS) entry which is preliminary data.</text>
</comment>